<evidence type="ECO:0000256" key="11">
    <source>
        <dbReference type="RuleBase" id="RU361234"/>
    </source>
</evidence>
<keyword evidence="4 11" id="KW-0067">ATP-binding</keyword>
<evidence type="ECO:0000256" key="2">
    <source>
        <dbReference type="ARBA" id="ARBA00022598"/>
    </source>
</evidence>
<dbReference type="PROSITE" id="PS50889">
    <property type="entry name" value="S4"/>
    <property type="match status" value="1"/>
</dbReference>
<dbReference type="Gene3D" id="1.10.240.10">
    <property type="entry name" value="Tyrosyl-Transfer RNA Synthetase"/>
    <property type="match status" value="1"/>
</dbReference>
<protein>
    <recommendedName>
        <fullName evidence="1 11">Tyrosine--tRNA ligase</fullName>
        <ecNumber evidence="1 11">6.1.1.1</ecNumber>
    </recommendedName>
    <alternativeName>
        <fullName evidence="8 11">Tyrosyl-tRNA synthetase</fullName>
    </alternativeName>
</protein>
<dbReference type="PRINTS" id="PR01040">
    <property type="entry name" value="TRNASYNTHTYR"/>
</dbReference>
<evidence type="ECO:0000256" key="1">
    <source>
        <dbReference type="ARBA" id="ARBA00013160"/>
    </source>
</evidence>
<dbReference type="Proteomes" id="UP000054279">
    <property type="component" value="Unassembled WGS sequence"/>
</dbReference>
<evidence type="ECO:0000313" key="13">
    <source>
        <dbReference type="EMBL" id="KIJ39873.1"/>
    </source>
</evidence>
<evidence type="ECO:0000256" key="6">
    <source>
        <dbReference type="ARBA" id="ARBA00022917"/>
    </source>
</evidence>
<dbReference type="Pfam" id="PF00579">
    <property type="entry name" value="tRNA-synt_1b"/>
    <property type="match status" value="1"/>
</dbReference>
<dbReference type="GO" id="GO:0003723">
    <property type="term" value="F:RNA binding"/>
    <property type="evidence" value="ECO:0007669"/>
    <property type="project" value="UniProtKB-KW"/>
</dbReference>
<evidence type="ECO:0000256" key="5">
    <source>
        <dbReference type="ARBA" id="ARBA00022884"/>
    </source>
</evidence>
<dbReference type="InterPro" id="IPR054608">
    <property type="entry name" value="SYY-like_C"/>
</dbReference>
<keyword evidence="6 11" id="KW-0648">Protein biosynthesis</keyword>
<dbReference type="PANTHER" id="PTHR11766:SF0">
    <property type="entry name" value="TYROSINE--TRNA LIGASE, MITOCHONDRIAL"/>
    <property type="match status" value="1"/>
</dbReference>
<evidence type="ECO:0000256" key="8">
    <source>
        <dbReference type="ARBA" id="ARBA00033323"/>
    </source>
</evidence>
<keyword evidence="2 11" id="KW-0436">Ligase</keyword>
<dbReference type="GO" id="GO:0006437">
    <property type="term" value="P:tyrosyl-tRNA aminoacylation"/>
    <property type="evidence" value="ECO:0007669"/>
    <property type="project" value="InterPro"/>
</dbReference>
<comment type="similarity">
    <text evidence="11">Belongs to the class-I aminoacyl-tRNA synthetase family.</text>
</comment>
<dbReference type="GO" id="GO:0005829">
    <property type="term" value="C:cytosol"/>
    <property type="evidence" value="ECO:0007669"/>
    <property type="project" value="TreeGrafter"/>
</dbReference>
<evidence type="ECO:0000256" key="3">
    <source>
        <dbReference type="ARBA" id="ARBA00022741"/>
    </source>
</evidence>
<dbReference type="InterPro" id="IPR036986">
    <property type="entry name" value="S4_RNA-bd_sf"/>
</dbReference>
<gene>
    <name evidence="13" type="ORF">M422DRAFT_68690</name>
</gene>
<dbReference type="InterPro" id="IPR002305">
    <property type="entry name" value="aa-tRNA-synth_Ic"/>
</dbReference>
<dbReference type="HOGENOM" id="CLU_024003_0_3_1"/>
<dbReference type="EC" id="6.1.1.1" evidence="1 11"/>
<dbReference type="PROSITE" id="PS00178">
    <property type="entry name" value="AA_TRNA_LIGASE_I"/>
    <property type="match status" value="1"/>
</dbReference>
<evidence type="ECO:0000256" key="9">
    <source>
        <dbReference type="ARBA" id="ARBA00048248"/>
    </source>
</evidence>
<evidence type="ECO:0000256" key="4">
    <source>
        <dbReference type="ARBA" id="ARBA00022840"/>
    </source>
</evidence>
<keyword evidence="7 11" id="KW-0030">Aminoacyl-tRNA synthetase</keyword>
<dbReference type="OrthoDB" id="337870at2759"/>
<sequence length="461" mass="50971">MPSVSPLLETQLLSRHYSSLPQELQARGLVADLTTGPDAFAEFLQTPRTIYCGIDPTAGSLHVGNLVPLLTLFAFQLKGHQTIALLGGATGLIGDPSGRDEERPLQTLEAVQKNSASIQEQLQSFFANASVYAEKRSASGNVTQRPVVFANNLNWWKDLSLVDFLHSSGKFVRVSSMLARESVKNRMASSSGISFSEFSYQLLQAHDFWHLYRHNECRIQIGGSDQWGNIVAGLDLIARREPDIVASEGGKAFGLTTPLLTTSSGQKFGKSAGNAIWLDRTKTSVFDFYQFFIRTSDQDVEKYLRIFSLLSETEIEAIMQEHKSQPELRMAQRKLACEVTEMIHGESGVVQAQAATRLLYDTELSNLDPHDAEKALQHDPRYYSADEKDLFDIPLSKLAAVSGLSRSRGEAVRLIEAGGLYLNHVAVSGKDRKLQPTDLLGNRIAILRAGKDKYVLLALKQ</sequence>
<dbReference type="InterPro" id="IPR001412">
    <property type="entry name" value="aa-tRNA-synth_I_CS"/>
</dbReference>
<dbReference type="InterPro" id="IPR024107">
    <property type="entry name" value="Tyr-tRNA-ligase_bac_1"/>
</dbReference>
<accession>A0A0C9U9W0</accession>
<dbReference type="Pfam" id="PF22421">
    <property type="entry name" value="SYY_C-terminal"/>
    <property type="match status" value="1"/>
</dbReference>
<dbReference type="AlphaFoldDB" id="A0A0C9U9W0"/>
<dbReference type="InterPro" id="IPR024088">
    <property type="entry name" value="Tyr-tRNA-ligase_bac-type"/>
</dbReference>
<reference evidence="13 14" key="1">
    <citation type="submission" date="2014-06" db="EMBL/GenBank/DDBJ databases">
        <title>Evolutionary Origins and Diversification of the Mycorrhizal Mutualists.</title>
        <authorList>
            <consortium name="DOE Joint Genome Institute"/>
            <consortium name="Mycorrhizal Genomics Consortium"/>
            <person name="Kohler A."/>
            <person name="Kuo A."/>
            <person name="Nagy L.G."/>
            <person name="Floudas D."/>
            <person name="Copeland A."/>
            <person name="Barry K.W."/>
            <person name="Cichocki N."/>
            <person name="Veneault-Fourrey C."/>
            <person name="LaButti K."/>
            <person name="Lindquist E.A."/>
            <person name="Lipzen A."/>
            <person name="Lundell T."/>
            <person name="Morin E."/>
            <person name="Murat C."/>
            <person name="Riley R."/>
            <person name="Ohm R."/>
            <person name="Sun H."/>
            <person name="Tunlid A."/>
            <person name="Henrissat B."/>
            <person name="Grigoriev I.V."/>
            <person name="Hibbett D.S."/>
            <person name="Martin F."/>
        </authorList>
    </citation>
    <scope>NUCLEOTIDE SEQUENCE [LARGE SCALE GENOMIC DNA]</scope>
    <source>
        <strain evidence="13 14">SS14</strain>
    </source>
</reference>
<organism evidence="13 14">
    <name type="scientific">Sphaerobolus stellatus (strain SS14)</name>
    <dbReference type="NCBI Taxonomy" id="990650"/>
    <lineage>
        <taxon>Eukaryota</taxon>
        <taxon>Fungi</taxon>
        <taxon>Dikarya</taxon>
        <taxon>Basidiomycota</taxon>
        <taxon>Agaricomycotina</taxon>
        <taxon>Agaricomycetes</taxon>
        <taxon>Phallomycetidae</taxon>
        <taxon>Geastrales</taxon>
        <taxon>Sphaerobolaceae</taxon>
        <taxon>Sphaerobolus</taxon>
    </lineage>
</organism>
<dbReference type="FunFam" id="1.10.240.10:FF:000001">
    <property type="entry name" value="Tyrosine--tRNA ligase"/>
    <property type="match status" value="1"/>
</dbReference>
<dbReference type="GO" id="GO:0004831">
    <property type="term" value="F:tyrosine-tRNA ligase activity"/>
    <property type="evidence" value="ECO:0007669"/>
    <property type="project" value="UniProtKB-EC"/>
</dbReference>
<keyword evidence="5 10" id="KW-0694">RNA-binding</keyword>
<dbReference type="InterPro" id="IPR002307">
    <property type="entry name" value="Tyr-tRNA-ligase"/>
</dbReference>
<dbReference type="SUPFAM" id="SSF52374">
    <property type="entry name" value="Nucleotidylyl transferase"/>
    <property type="match status" value="1"/>
</dbReference>
<evidence type="ECO:0000256" key="7">
    <source>
        <dbReference type="ARBA" id="ARBA00023146"/>
    </source>
</evidence>
<dbReference type="CDD" id="cd00805">
    <property type="entry name" value="TyrRS_core"/>
    <property type="match status" value="1"/>
</dbReference>
<evidence type="ECO:0000256" key="10">
    <source>
        <dbReference type="PROSITE-ProRule" id="PRU00182"/>
    </source>
</evidence>
<feature type="domain" description="Tyrosine--tRNA ligase SYY-like C-terminal" evidence="12">
    <location>
        <begin position="396"/>
        <end position="457"/>
    </location>
</feature>
<dbReference type="GO" id="GO:0005524">
    <property type="term" value="F:ATP binding"/>
    <property type="evidence" value="ECO:0007669"/>
    <property type="project" value="UniProtKB-KW"/>
</dbReference>
<dbReference type="EMBL" id="KN837148">
    <property type="protein sequence ID" value="KIJ39873.1"/>
    <property type="molecule type" value="Genomic_DNA"/>
</dbReference>
<dbReference type="InterPro" id="IPR014729">
    <property type="entry name" value="Rossmann-like_a/b/a_fold"/>
</dbReference>
<keyword evidence="14" id="KW-1185">Reference proteome</keyword>
<proteinExistence type="inferred from homology"/>
<dbReference type="CDD" id="cd00165">
    <property type="entry name" value="S4"/>
    <property type="match status" value="1"/>
</dbReference>
<dbReference type="NCBIfam" id="TIGR00234">
    <property type="entry name" value="tyrS"/>
    <property type="match status" value="1"/>
</dbReference>
<dbReference type="PANTHER" id="PTHR11766">
    <property type="entry name" value="TYROSYL-TRNA SYNTHETASE"/>
    <property type="match status" value="1"/>
</dbReference>
<dbReference type="SUPFAM" id="SSF55174">
    <property type="entry name" value="Alpha-L RNA-binding motif"/>
    <property type="match status" value="1"/>
</dbReference>
<evidence type="ECO:0000259" key="12">
    <source>
        <dbReference type="Pfam" id="PF22421"/>
    </source>
</evidence>
<dbReference type="HAMAP" id="MF_02006">
    <property type="entry name" value="Tyr_tRNA_synth_type1"/>
    <property type="match status" value="1"/>
</dbReference>
<dbReference type="Gene3D" id="3.10.290.10">
    <property type="entry name" value="RNA-binding S4 domain"/>
    <property type="match status" value="1"/>
</dbReference>
<comment type="catalytic activity">
    <reaction evidence="9 11">
        <text>tRNA(Tyr) + L-tyrosine + ATP = L-tyrosyl-tRNA(Tyr) + AMP + diphosphate + H(+)</text>
        <dbReference type="Rhea" id="RHEA:10220"/>
        <dbReference type="Rhea" id="RHEA-COMP:9706"/>
        <dbReference type="Rhea" id="RHEA-COMP:9707"/>
        <dbReference type="ChEBI" id="CHEBI:15378"/>
        <dbReference type="ChEBI" id="CHEBI:30616"/>
        <dbReference type="ChEBI" id="CHEBI:33019"/>
        <dbReference type="ChEBI" id="CHEBI:58315"/>
        <dbReference type="ChEBI" id="CHEBI:78442"/>
        <dbReference type="ChEBI" id="CHEBI:78536"/>
        <dbReference type="ChEBI" id="CHEBI:456215"/>
        <dbReference type="EC" id="6.1.1.1"/>
    </reaction>
</comment>
<dbReference type="Gene3D" id="3.40.50.620">
    <property type="entry name" value="HUPs"/>
    <property type="match status" value="1"/>
</dbReference>
<keyword evidence="3 11" id="KW-0547">Nucleotide-binding</keyword>
<evidence type="ECO:0000313" key="14">
    <source>
        <dbReference type="Proteomes" id="UP000054279"/>
    </source>
</evidence>
<dbReference type="GO" id="GO:0005739">
    <property type="term" value="C:mitochondrion"/>
    <property type="evidence" value="ECO:0007669"/>
    <property type="project" value="TreeGrafter"/>
</dbReference>
<name>A0A0C9U9W0_SPHS4</name>